<feature type="transmembrane region" description="Helical" evidence="1">
    <location>
        <begin position="229"/>
        <end position="248"/>
    </location>
</feature>
<name>A0AAD7GH43_MYCRO</name>
<gene>
    <name evidence="3" type="ORF">B0H17DRAFT_1201486</name>
</gene>
<feature type="transmembrane region" description="Helical" evidence="1">
    <location>
        <begin position="255"/>
        <end position="275"/>
    </location>
</feature>
<feature type="transmembrane region" description="Helical" evidence="1">
    <location>
        <begin position="150"/>
        <end position="170"/>
    </location>
</feature>
<feature type="transmembrane region" description="Helical" evidence="1">
    <location>
        <begin position="65"/>
        <end position="88"/>
    </location>
</feature>
<feature type="transmembrane region" description="Helical" evidence="1">
    <location>
        <begin position="109"/>
        <end position="130"/>
    </location>
</feature>
<feature type="transmembrane region" description="Helical" evidence="1">
    <location>
        <begin position="190"/>
        <end position="209"/>
    </location>
</feature>
<evidence type="ECO:0000256" key="1">
    <source>
        <dbReference type="SAM" id="Phobius"/>
    </source>
</evidence>
<dbReference type="PANTHER" id="PTHR36927">
    <property type="entry name" value="BLR4337 PROTEIN"/>
    <property type="match status" value="1"/>
</dbReference>
<keyword evidence="1" id="KW-1133">Transmembrane helix</keyword>
<keyword evidence="3" id="KW-0012">Acyltransferase</keyword>
<protein>
    <submittedName>
        <fullName evidence="3">Acyltransferase 3</fullName>
    </submittedName>
</protein>
<dbReference type="InterPro" id="IPR050623">
    <property type="entry name" value="Glucan_succinyl_AcylTrfase"/>
</dbReference>
<comment type="caution">
    <text evidence="3">The sequence shown here is derived from an EMBL/GenBank/DDBJ whole genome shotgun (WGS) entry which is preliminary data.</text>
</comment>
<feature type="transmembrane region" description="Helical" evidence="1">
    <location>
        <begin position="357"/>
        <end position="378"/>
    </location>
</feature>
<keyword evidence="4" id="KW-1185">Reference proteome</keyword>
<dbReference type="Proteomes" id="UP001221757">
    <property type="component" value="Unassembled WGS sequence"/>
</dbReference>
<dbReference type="Pfam" id="PF01757">
    <property type="entry name" value="Acyl_transf_3"/>
    <property type="match status" value="1"/>
</dbReference>
<evidence type="ECO:0000313" key="3">
    <source>
        <dbReference type="EMBL" id="KAJ7690638.1"/>
    </source>
</evidence>
<dbReference type="InterPro" id="IPR002656">
    <property type="entry name" value="Acyl_transf_3_dom"/>
</dbReference>
<dbReference type="PANTHER" id="PTHR36927:SF4">
    <property type="entry name" value="BLR5718 PROTEIN"/>
    <property type="match status" value="1"/>
</dbReference>
<reference evidence="3" key="1">
    <citation type="submission" date="2023-03" db="EMBL/GenBank/DDBJ databases">
        <title>Massive genome expansion in bonnet fungi (Mycena s.s.) driven by repeated elements and novel gene families across ecological guilds.</title>
        <authorList>
            <consortium name="Lawrence Berkeley National Laboratory"/>
            <person name="Harder C.B."/>
            <person name="Miyauchi S."/>
            <person name="Viragh M."/>
            <person name="Kuo A."/>
            <person name="Thoen E."/>
            <person name="Andreopoulos B."/>
            <person name="Lu D."/>
            <person name="Skrede I."/>
            <person name="Drula E."/>
            <person name="Henrissat B."/>
            <person name="Morin E."/>
            <person name="Kohler A."/>
            <person name="Barry K."/>
            <person name="LaButti K."/>
            <person name="Morin E."/>
            <person name="Salamov A."/>
            <person name="Lipzen A."/>
            <person name="Mereny Z."/>
            <person name="Hegedus B."/>
            <person name="Baldrian P."/>
            <person name="Stursova M."/>
            <person name="Weitz H."/>
            <person name="Taylor A."/>
            <person name="Grigoriev I.V."/>
            <person name="Nagy L.G."/>
            <person name="Martin F."/>
            <person name="Kauserud H."/>
        </authorList>
    </citation>
    <scope>NUCLEOTIDE SEQUENCE</scope>
    <source>
        <strain evidence="3">CBHHK067</strain>
    </source>
</reference>
<feature type="transmembrane region" description="Helical" evidence="1">
    <location>
        <begin position="32"/>
        <end position="53"/>
    </location>
</feature>
<sequence>MSRDPEGELAALLPRLIRETRIHFLDNLRSSLIALVIFHHAALPFGGVGSWPYSSPYHTPESSLILSLFIAVNQTYFMALLFFISGHWSAVAATNKTWDAFCLDKLKRLGIPVVVYTLLLHPLVLVLVRWSQHAAVVPALVAYWSGLNGVRGPVWFIAVLLFFDLIYIAVRTCLPPFSFLLPTSAARFKVTAVVGISLVIVSSFLIRLSHPVGRASPPLELQLAYAPQYVFAYISGTCLSYIQQYFLVSRPGRALVISYLVAILSITALAIPFKLTSHLFFGGANPVALFYAIWNELCFYFIGTALFSLFHDSEYATRRWGSTARYSYAAFLLHPIVVVALQVLVDSSGGAALNGVIKTLAVGALGVCLSWAAGWAVVQIPGVGKII</sequence>
<dbReference type="GO" id="GO:0016747">
    <property type="term" value="F:acyltransferase activity, transferring groups other than amino-acyl groups"/>
    <property type="evidence" value="ECO:0007669"/>
    <property type="project" value="InterPro"/>
</dbReference>
<dbReference type="AlphaFoldDB" id="A0AAD7GH43"/>
<evidence type="ECO:0000313" key="4">
    <source>
        <dbReference type="Proteomes" id="UP001221757"/>
    </source>
</evidence>
<feature type="transmembrane region" description="Helical" evidence="1">
    <location>
        <begin position="326"/>
        <end position="345"/>
    </location>
</feature>
<feature type="domain" description="Acyltransferase 3" evidence="2">
    <location>
        <begin position="22"/>
        <end position="374"/>
    </location>
</feature>
<feature type="transmembrane region" description="Helical" evidence="1">
    <location>
        <begin position="287"/>
        <end position="310"/>
    </location>
</feature>
<keyword evidence="1" id="KW-0812">Transmembrane</keyword>
<keyword evidence="1" id="KW-0472">Membrane</keyword>
<proteinExistence type="predicted"/>
<organism evidence="3 4">
    <name type="scientific">Mycena rosella</name>
    <name type="common">Pink bonnet</name>
    <name type="synonym">Agaricus rosellus</name>
    <dbReference type="NCBI Taxonomy" id="1033263"/>
    <lineage>
        <taxon>Eukaryota</taxon>
        <taxon>Fungi</taxon>
        <taxon>Dikarya</taxon>
        <taxon>Basidiomycota</taxon>
        <taxon>Agaricomycotina</taxon>
        <taxon>Agaricomycetes</taxon>
        <taxon>Agaricomycetidae</taxon>
        <taxon>Agaricales</taxon>
        <taxon>Marasmiineae</taxon>
        <taxon>Mycenaceae</taxon>
        <taxon>Mycena</taxon>
    </lineage>
</organism>
<dbReference type="EMBL" id="JARKIE010000063">
    <property type="protein sequence ID" value="KAJ7690638.1"/>
    <property type="molecule type" value="Genomic_DNA"/>
</dbReference>
<keyword evidence="3" id="KW-0808">Transferase</keyword>
<accession>A0AAD7GH43</accession>
<evidence type="ECO:0000259" key="2">
    <source>
        <dbReference type="Pfam" id="PF01757"/>
    </source>
</evidence>